<evidence type="ECO:0000256" key="10">
    <source>
        <dbReference type="PROSITE-ProRule" id="PRU00409"/>
    </source>
</evidence>
<dbReference type="VEuPathDB" id="FungiDB:SI65_01367"/>
<evidence type="ECO:0000256" key="4">
    <source>
        <dbReference type="ARBA" id="ARBA00022598"/>
    </source>
</evidence>
<dbReference type="PANTHER" id="PTHR23132">
    <property type="entry name" value="D-ALANINE--D-ALANINE LIGASE"/>
    <property type="match status" value="1"/>
</dbReference>
<dbReference type="Proteomes" id="UP000094569">
    <property type="component" value="Unassembled WGS sequence"/>
</dbReference>
<evidence type="ECO:0000313" key="13">
    <source>
        <dbReference type="Proteomes" id="UP000094569"/>
    </source>
</evidence>
<protein>
    <recommendedName>
        <fullName evidence="11">ATP-grasp domain-containing protein</fullName>
    </recommendedName>
</protein>
<keyword evidence="5 10" id="KW-0547">Nucleotide-binding</keyword>
<evidence type="ECO:0000313" key="12">
    <source>
        <dbReference type="EMBL" id="ODM23778.1"/>
    </source>
</evidence>
<dbReference type="GO" id="GO:0005737">
    <property type="term" value="C:cytoplasm"/>
    <property type="evidence" value="ECO:0007669"/>
    <property type="project" value="UniProtKB-SubCell"/>
</dbReference>
<keyword evidence="4" id="KW-0436">Ligase</keyword>
<comment type="caution">
    <text evidence="12">The sequence shown here is derived from an EMBL/GenBank/DDBJ whole genome shotgun (WGS) entry which is preliminary data.</text>
</comment>
<dbReference type="OrthoDB" id="2013972at2759"/>
<keyword evidence="9" id="KW-0961">Cell wall biogenesis/degradation</keyword>
<dbReference type="GO" id="GO:0046872">
    <property type="term" value="F:metal ion binding"/>
    <property type="evidence" value="ECO:0007669"/>
    <property type="project" value="InterPro"/>
</dbReference>
<evidence type="ECO:0000256" key="8">
    <source>
        <dbReference type="ARBA" id="ARBA00022984"/>
    </source>
</evidence>
<evidence type="ECO:0000256" key="5">
    <source>
        <dbReference type="ARBA" id="ARBA00022741"/>
    </source>
</evidence>
<dbReference type="Gene3D" id="3.30.1490.20">
    <property type="entry name" value="ATP-grasp fold, A domain"/>
    <property type="match status" value="1"/>
</dbReference>
<dbReference type="Pfam" id="PF07478">
    <property type="entry name" value="Dala_Dala_lig_C"/>
    <property type="match status" value="1"/>
</dbReference>
<dbReference type="GO" id="GO:0008360">
    <property type="term" value="P:regulation of cell shape"/>
    <property type="evidence" value="ECO:0007669"/>
    <property type="project" value="UniProtKB-KW"/>
</dbReference>
<name>A0A1E3BS56_ASPCR</name>
<evidence type="ECO:0000256" key="3">
    <source>
        <dbReference type="ARBA" id="ARBA00022490"/>
    </source>
</evidence>
<dbReference type="InterPro" id="IPR000291">
    <property type="entry name" value="D-Ala_lig_Van_CS"/>
</dbReference>
<dbReference type="PROSITE" id="PS50975">
    <property type="entry name" value="ATP_GRASP"/>
    <property type="match status" value="1"/>
</dbReference>
<keyword evidence="8" id="KW-0573">Peptidoglycan synthesis</keyword>
<comment type="similarity">
    <text evidence="2">Belongs to the D-alanine--D-alanine ligase family.</text>
</comment>
<dbReference type="GO" id="GO:0008716">
    <property type="term" value="F:D-alanine-D-alanine ligase activity"/>
    <property type="evidence" value="ECO:0007669"/>
    <property type="project" value="InterPro"/>
</dbReference>
<dbReference type="InterPro" id="IPR013815">
    <property type="entry name" value="ATP_grasp_subdomain_1"/>
</dbReference>
<dbReference type="PANTHER" id="PTHR23132:SF23">
    <property type="entry name" value="D-ALANINE--D-ALANINE LIGASE B"/>
    <property type="match status" value="1"/>
</dbReference>
<dbReference type="InterPro" id="IPR011095">
    <property type="entry name" value="Dala_Dala_lig_C"/>
</dbReference>
<gene>
    <name evidence="12" type="ORF">SI65_01367</name>
</gene>
<keyword evidence="6 10" id="KW-0067">ATP-binding</keyword>
<organism evidence="12 13">
    <name type="scientific">Aspergillus cristatus</name>
    <name type="common">Chinese Fuzhuan brick tea-fermentation fungus</name>
    <name type="synonym">Eurotium cristatum</name>
    <dbReference type="NCBI Taxonomy" id="573508"/>
    <lineage>
        <taxon>Eukaryota</taxon>
        <taxon>Fungi</taxon>
        <taxon>Dikarya</taxon>
        <taxon>Ascomycota</taxon>
        <taxon>Pezizomycotina</taxon>
        <taxon>Eurotiomycetes</taxon>
        <taxon>Eurotiomycetidae</taxon>
        <taxon>Eurotiales</taxon>
        <taxon>Aspergillaceae</taxon>
        <taxon>Aspergillus</taxon>
        <taxon>Aspergillus subgen. Aspergillus</taxon>
    </lineage>
</organism>
<dbReference type="PROSITE" id="PS00844">
    <property type="entry name" value="DALA_DALA_LIGASE_2"/>
    <property type="match status" value="1"/>
</dbReference>
<reference evidence="12 13" key="1">
    <citation type="journal article" date="2016" name="BMC Genomics">
        <title>Comparative genomic and transcriptomic analyses of the Fuzhuan brick tea-fermentation fungus Aspergillus cristatus.</title>
        <authorList>
            <person name="Ge Y."/>
            <person name="Wang Y."/>
            <person name="Liu Y."/>
            <person name="Tan Y."/>
            <person name="Ren X."/>
            <person name="Zhang X."/>
            <person name="Hyde K.D."/>
            <person name="Liu Y."/>
            <person name="Liu Z."/>
        </authorList>
    </citation>
    <scope>NUCLEOTIDE SEQUENCE [LARGE SCALE GENOMIC DNA]</scope>
    <source>
        <strain evidence="12 13">GZAAS20.1005</strain>
    </source>
</reference>
<dbReference type="STRING" id="573508.A0A1E3BS56"/>
<sequence>MAPLVIAFFYERISLYRSRGYSVEDCVELDQDETIEAIAQSLRSNGYEVVLVRDVKELVNRIAKGEHEKSDLAFSISEGMYGVGREAQVPGLLEAYRIPHALSDAATLALCLDKGKTKMVLEHQGIPTAPFAVVPALWTPNDFPLFIKPACEGSSKGIYPFSKVTSPSELKDGVQKLQARFPGQSILVEKYLTGHEYTVSLLGTGDSAKVLGSLQVNWSNPADGGFYTVSNKNEQGNEHLDQFVDAHNNPEVQAAEDLALRTWHALECCDVGRVDVRFGANGKPYVLELNPLPGLCPQWSSLVQTAEYHRISHEVLLGRIVESSLQRYPSLREKQTTIHWHLDPEPEVTTLGPKVHAKPLNTTK</sequence>
<dbReference type="Gene3D" id="3.30.470.20">
    <property type="entry name" value="ATP-grasp fold, B domain"/>
    <property type="match status" value="1"/>
</dbReference>
<keyword evidence="13" id="KW-1185">Reference proteome</keyword>
<evidence type="ECO:0000256" key="9">
    <source>
        <dbReference type="ARBA" id="ARBA00023316"/>
    </source>
</evidence>
<dbReference type="SUPFAM" id="SSF56059">
    <property type="entry name" value="Glutathione synthetase ATP-binding domain-like"/>
    <property type="match status" value="1"/>
</dbReference>
<evidence type="ECO:0000256" key="1">
    <source>
        <dbReference type="ARBA" id="ARBA00004496"/>
    </source>
</evidence>
<keyword evidence="3" id="KW-0963">Cytoplasm</keyword>
<feature type="domain" description="ATP-grasp" evidence="11">
    <location>
        <begin position="118"/>
        <end position="322"/>
    </location>
</feature>
<evidence type="ECO:0000256" key="7">
    <source>
        <dbReference type="ARBA" id="ARBA00022960"/>
    </source>
</evidence>
<proteinExistence type="inferred from homology"/>
<evidence type="ECO:0000256" key="6">
    <source>
        <dbReference type="ARBA" id="ARBA00022840"/>
    </source>
</evidence>
<keyword evidence="7" id="KW-0133">Cell shape</keyword>
<comment type="subcellular location">
    <subcellularLocation>
        <location evidence="1">Cytoplasm</location>
    </subcellularLocation>
</comment>
<evidence type="ECO:0000256" key="2">
    <source>
        <dbReference type="ARBA" id="ARBA00010871"/>
    </source>
</evidence>
<dbReference type="InterPro" id="IPR011761">
    <property type="entry name" value="ATP-grasp"/>
</dbReference>
<dbReference type="Gene3D" id="3.40.50.20">
    <property type="match status" value="1"/>
</dbReference>
<dbReference type="EMBL" id="JXNT01000001">
    <property type="protein sequence ID" value="ODM23778.1"/>
    <property type="molecule type" value="Genomic_DNA"/>
</dbReference>
<dbReference type="AlphaFoldDB" id="A0A1E3BS56"/>
<dbReference type="GO" id="GO:0071555">
    <property type="term" value="P:cell wall organization"/>
    <property type="evidence" value="ECO:0007669"/>
    <property type="project" value="UniProtKB-KW"/>
</dbReference>
<dbReference type="InterPro" id="IPR016185">
    <property type="entry name" value="PreATP-grasp_dom_sf"/>
</dbReference>
<dbReference type="GO" id="GO:0005524">
    <property type="term" value="F:ATP binding"/>
    <property type="evidence" value="ECO:0007669"/>
    <property type="project" value="UniProtKB-UniRule"/>
</dbReference>
<dbReference type="SUPFAM" id="SSF52440">
    <property type="entry name" value="PreATP-grasp domain"/>
    <property type="match status" value="1"/>
</dbReference>
<evidence type="ECO:0000259" key="11">
    <source>
        <dbReference type="PROSITE" id="PS50975"/>
    </source>
</evidence>
<accession>A0A1E3BS56</accession>